<evidence type="ECO:0000256" key="1">
    <source>
        <dbReference type="ARBA" id="ARBA00004370"/>
    </source>
</evidence>
<dbReference type="SUPFAM" id="SSF52540">
    <property type="entry name" value="P-loop containing nucleoside triphosphate hydrolases"/>
    <property type="match status" value="2"/>
</dbReference>
<dbReference type="SUPFAM" id="SSF90123">
    <property type="entry name" value="ABC transporter transmembrane region"/>
    <property type="match status" value="2"/>
</dbReference>
<dbReference type="Gene3D" id="3.40.50.300">
    <property type="entry name" value="P-loop containing nucleotide triphosphate hydrolases"/>
    <property type="match status" value="2"/>
</dbReference>
<gene>
    <name evidence="12" type="ORF">CSSPJE1EN1_LOCUS9689</name>
</gene>
<feature type="transmembrane region" description="Helical" evidence="9">
    <location>
        <begin position="213"/>
        <end position="235"/>
    </location>
</feature>
<protein>
    <submittedName>
        <fullName evidence="12">Uncharacterized protein</fullName>
    </submittedName>
</protein>
<keyword evidence="13" id="KW-1185">Reference proteome</keyword>
<feature type="transmembrane region" description="Helical" evidence="9">
    <location>
        <begin position="756"/>
        <end position="776"/>
    </location>
</feature>
<evidence type="ECO:0000313" key="13">
    <source>
        <dbReference type="Proteomes" id="UP001497444"/>
    </source>
</evidence>
<feature type="transmembrane region" description="Helical" evidence="9">
    <location>
        <begin position="680"/>
        <end position="698"/>
    </location>
</feature>
<dbReference type="Pfam" id="PF00005">
    <property type="entry name" value="ABC_tran"/>
    <property type="match status" value="2"/>
</dbReference>
<evidence type="ECO:0000259" key="11">
    <source>
        <dbReference type="PROSITE" id="PS50929"/>
    </source>
</evidence>
<keyword evidence="3" id="KW-0813">Transport</keyword>
<feature type="transmembrane region" description="Helical" evidence="9">
    <location>
        <begin position="632"/>
        <end position="654"/>
    </location>
</feature>
<keyword evidence="4 9" id="KW-0812">Transmembrane</keyword>
<dbReference type="PROSITE" id="PS50929">
    <property type="entry name" value="ABC_TM1F"/>
    <property type="match status" value="2"/>
</dbReference>
<dbReference type="Proteomes" id="UP001497444">
    <property type="component" value="Chromosome 16"/>
</dbReference>
<sequence>IVNDALGFSGPILLNYLIKFFQSGTQFFLNYVLEYSVLCRALLGTHYSYLMARLRMKLRASLTTSVYLKTVSVSTAERSCFSSGEIQTLMSVDGDRVVNLCASVHELWSLPLQMAVALGLLYMQVKFAFLAGLAVIILLIPVNRVIALKISASSDLMMKEKDERVRKMGELLVYMRTIKMYAWEHFFVGRILQSRNQELKQLSIRKYLDAFCVYFWACTPALFSLCTFGLFVLTGHTLDAATVFTSLSLFNILIGPLNSFPWVINGILEAQVSARRLRRYLSCAEIDPTWTKSLFSSAAETHNNATTLVPATLDVTIPNGDDSVFVDEDCIIHKTQQRHPMAVVVQSADFTWLNTPEKNDTPTLTDISISIPRGSLVAVLGKVGSGKSSLLGALLGEMHRLNGELHIDGDLALVAQTPWIQAATLRDNVLFGSDFDAQRYEEVIKACALDVDIQGMQGNDLAEIGEQGLNLSGGQRARLALARALYQDSDIYLLDDPLSSVDAHVGKWLLQHVICGKLLSHKTRILCTYNNEAISFANLVLVLENGHIRYFGKPSGMDSSLLGIGLTWQAQIAPSDCWPSEQSLLDKPNVPLENSQEIGDDEEMVASCEEEQVVPLVEDEARKEGRVKTAIYWGYASFAGWEIIGIILVSTALMQASRNGGDLWLSFWVDTLTSSTSPHLVSYYLVGMLVLAVANSLFTMARAFSFAYGGLRAAFYVHKKLLHKVVAAPITFFDRNPRGRILNRFSSDQYSIDDSLPFIANILLANVFMLSGIAIVLCYVQWTFLVVMLPIFYFFLILQRYYRATSRELRRLDSVSRSHVYTTFTEVLDGSGTIRAFKAQAQFVTKNWKMVATNMEASYSELSASLWLTFRLQMMAAFIVSFISIMAVVGHAHPESHIAAATAGLVGLGLSYSTPIIGLLSDLMTSFAETEKEMVSVERVQQYMGVEAEADEGREQVGQQWPTQGSVEFSHVTLLYLPWLPPALIDLSFSINPGEHVGVAGRTGAGKSSILNCLFRLSPVSAGSILIDGVNIAHVRLQRLRSRMTVVPQSPFLFGGTLRENLDPMGSASDDQLWEVLEKCHMKRAVIAAGQGLSLVVSEGGNSLSLGQRQLLCLARSLLSTACILCLDECTANVDPHTTVMLKETVAKECSNMTVITIAHRVSTIIDLQHVLIMEHGRLVEEGPPQELLNNPQSKFSSLVHASHA</sequence>
<keyword evidence="8 9" id="KW-0472">Membrane</keyword>
<dbReference type="PROSITE" id="PS50893">
    <property type="entry name" value="ABC_TRANSPORTER_2"/>
    <property type="match status" value="2"/>
</dbReference>
<dbReference type="PROSITE" id="PS00211">
    <property type="entry name" value="ABC_TRANSPORTER_1"/>
    <property type="match status" value="2"/>
</dbReference>
<feature type="transmembrane region" description="Helical" evidence="9">
    <location>
        <begin position="247"/>
        <end position="268"/>
    </location>
</feature>
<keyword evidence="6" id="KW-0067">ATP-binding</keyword>
<dbReference type="CDD" id="cd18605">
    <property type="entry name" value="ABC_6TM_MRP7_D2_like"/>
    <property type="match status" value="1"/>
</dbReference>
<dbReference type="CDD" id="cd03250">
    <property type="entry name" value="ABCC_MRP_domain1"/>
    <property type="match status" value="1"/>
</dbReference>
<feature type="domain" description="ABC transmembrane type-1" evidence="11">
    <location>
        <begin position="646"/>
        <end position="932"/>
    </location>
</feature>
<feature type="transmembrane region" description="Helical" evidence="9">
    <location>
        <begin position="898"/>
        <end position="920"/>
    </location>
</feature>
<evidence type="ECO:0000256" key="9">
    <source>
        <dbReference type="SAM" id="Phobius"/>
    </source>
</evidence>
<dbReference type="SMART" id="SM00382">
    <property type="entry name" value="AAA"/>
    <property type="match status" value="2"/>
</dbReference>
<dbReference type="InterPro" id="IPR011527">
    <property type="entry name" value="ABC1_TM_dom"/>
</dbReference>
<comment type="similarity">
    <text evidence="2">Belongs to the ABC transporter superfamily. ABCC family. Conjugate transporter (TC 3.A.1.208) subfamily.</text>
</comment>
<feature type="domain" description="ABC transporter" evidence="10">
    <location>
        <begin position="345"/>
        <end position="570"/>
    </location>
</feature>
<accession>A0ABP0WDH1</accession>
<evidence type="ECO:0000256" key="2">
    <source>
        <dbReference type="ARBA" id="ARBA00009726"/>
    </source>
</evidence>
<dbReference type="InterPro" id="IPR017871">
    <property type="entry name" value="ABC_transporter-like_CS"/>
</dbReference>
<feature type="transmembrane region" description="Helical" evidence="9">
    <location>
        <begin position="872"/>
        <end position="892"/>
    </location>
</feature>
<keyword evidence="7 9" id="KW-1133">Transmembrane helix</keyword>
<comment type="subcellular location">
    <subcellularLocation>
        <location evidence="1">Membrane</location>
    </subcellularLocation>
</comment>
<keyword evidence="5" id="KW-0547">Nucleotide-binding</keyword>
<evidence type="ECO:0000256" key="5">
    <source>
        <dbReference type="ARBA" id="ARBA00022741"/>
    </source>
</evidence>
<reference evidence="12" key="1">
    <citation type="submission" date="2024-02" db="EMBL/GenBank/DDBJ databases">
        <authorList>
            <consortium name="ELIXIR-Norway"/>
            <consortium name="Elixir Norway"/>
        </authorList>
    </citation>
    <scope>NUCLEOTIDE SEQUENCE</scope>
</reference>
<dbReference type="CDD" id="cd18598">
    <property type="entry name" value="ABC_6TM_MRP7_D1_like"/>
    <property type="match status" value="1"/>
</dbReference>
<dbReference type="InterPro" id="IPR036640">
    <property type="entry name" value="ABC1_TM_sf"/>
</dbReference>
<proteinExistence type="inferred from homology"/>
<evidence type="ECO:0000256" key="8">
    <source>
        <dbReference type="ARBA" id="ARBA00023136"/>
    </source>
</evidence>
<evidence type="ECO:0000259" key="10">
    <source>
        <dbReference type="PROSITE" id="PS50893"/>
    </source>
</evidence>
<evidence type="ECO:0000313" key="12">
    <source>
        <dbReference type="EMBL" id="CAK9264211.1"/>
    </source>
</evidence>
<dbReference type="PANTHER" id="PTHR24223:SF330">
    <property type="entry name" value="ATP-BINDING CASSETTE SUB-FAMILY C MEMBER 10"/>
    <property type="match status" value="1"/>
</dbReference>
<evidence type="ECO:0000256" key="4">
    <source>
        <dbReference type="ARBA" id="ARBA00022692"/>
    </source>
</evidence>
<dbReference type="PANTHER" id="PTHR24223">
    <property type="entry name" value="ATP-BINDING CASSETTE SUB-FAMILY C"/>
    <property type="match status" value="1"/>
</dbReference>
<evidence type="ECO:0000256" key="3">
    <source>
        <dbReference type="ARBA" id="ARBA00022448"/>
    </source>
</evidence>
<feature type="domain" description="ABC transmembrane type-1" evidence="11">
    <location>
        <begin position="1"/>
        <end position="269"/>
    </location>
</feature>
<dbReference type="Gene3D" id="1.20.1560.10">
    <property type="entry name" value="ABC transporter type 1, transmembrane domain"/>
    <property type="match status" value="2"/>
</dbReference>
<organism evidence="12 13">
    <name type="scientific">Sphagnum jensenii</name>
    <dbReference type="NCBI Taxonomy" id="128206"/>
    <lineage>
        <taxon>Eukaryota</taxon>
        <taxon>Viridiplantae</taxon>
        <taxon>Streptophyta</taxon>
        <taxon>Embryophyta</taxon>
        <taxon>Bryophyta</taxon>
        <taxon>Sphagnophytina</taxon>
        <taxon>Sphagnopsida</taxon>
        <taxon>Sphagnales</taxon>
        <taxon>Sphagnaceae</taxon>
        <taxon>Sphagnum</taxon>
    </lineage>
</organism>
<dbReference type="CDD" id="cd03244">
    <property type="entry name" value="ABCC_MRP_domain2"/>
    <property type="match status" value="1"/>
</dbReference>
<dbReference type="Pfam" id="PF00664">
    <property type="entry name" value="ABC_membrane"/>
    <property type="match status" value="2"/>
</dbReference>
<name>A0ABP0WDH1_9BRYO</name>
<dbReference type="InterPro" id="IPR050173">
    <property type="entry name" value="ABC_transporter_C-like"/>
</dbReference>
<feature type="transmembrane region" description="Helical" evidence="9">
    <location>
        <begin position="127"/>
        <end position="151"/>
    </location>
</feature>
<feature type="domain" description="ABC transporter" evidence="10">
    <location>
        <begin position="967"/>
        <end position="1201"/>
    </location>
</feature>
<dbReference type="InterPro" id="IPR003593">
    <property type="entry name" value="AAA+_ATPase"/>
</dbReference>
<dbReference type="EMBL" id="OZ020111">
    <property type="protein sequence ID" value="CAK9264211.1"/>
    <property type="molecule type" value="Genomic_DNA"/>
</dbReference>
<feature type="transmembrane region" description="Helical" evidence="9">
    <location>
        <begin position="782"/>
        <end position="802"/>
    </location>
</feature>
<dbReference type="InterPro" id="IPR027417">
    <property type="entry name" value="P-loop_NTPase"/>
</dbReference>
<dbReference type="InterPro" id="IPR003439">
    <property type="entry name" value="ABC_transporter-like_ATP-bd"/>
</dbReference>
<feature type="non-terminal residue" evidence="12">
    <location>
        <position position="1205"/>
    </location>
</feature>
<evidence type="ECO:0000256" key="7">
    <source>
        <dbReference type="ARBA" id="ARBA00022989"/>
    </source>
</evidence>
<evidence type="ECO:0000256" key="6">
    <source>
        <dbReference type="ARBA" id="ARBA00022840"/>
    </source>
</evidence>